<reference evidence="2" key="1">
    <citation type="submission" date="2021-01" db="EMBL/GenBank/DDBJ databases">
        <authorList>
            <consortium name="Genoscope - CEA"/>
            <person name="William W."/>
        </authorList>
    </citation>
    <scope>NUCLEOTIDE SEQUENCE</scope>
</reference>
<protein>
    <submittedName>
        <fullName evidence="2">Uncharacterized protein</fullName>
    </submittedName>
</protein>
<comment type="caution">
    <text evidence="2">The sequence shown here is derived from an EMBL/GenBank/DDBJ whole genome shotgun (WGS) entry which is preliminary data.</text>
</comment>
<feature type="region of interest" description="Disordered" evidence="1">
    <location>
        <begin position="159"/>
        <end position="183"/>
    </location>
</feature>
<evidence type="ECO:0000256" key="1">
    <source>
        <dbReference type="SAM" id="MobiDB-lite"/>
    </source>
</evidence>
<evidence type="ECO:0000313" key="3">
    <source>
        <dbReference type="Proteomes" id="UP000692954"/>
    </source>
</evidence>
<organism evidence="2 3">
    <name type="scientific">Paramecium sonneborni</name>
    <dbReference type="NCBI Taxonomy" id="65129"/>
    <lineage>
        <taxon>Eukaryota</taxon>
        <taxon>Sar</taxon>
        <taxon>Alveolata</taxon>
        <taxon>Ciliophora</taxon>
        <taxon>Intramacronucleata</taxon>
        <taxon>Oligohymenophorea</taxon>
        <taxon>Peniculida</taxon>
        <taxon>Parameciidae</taxon>
        <taxon>Paramecium</taxon>
    </lineage>
</organism>
<dbReference type="AlphaFoldDB" id="A0A8S1RIS5"/>
<evidence type="ECO:0000313" key="2">
    <source>
        <dbReference type="EMBL" id="CAD8127203.1"/>
    </source>
</evidence>
<dbReference type="EMBL" id="CAJJDN010000174">
    <property type="protein sequence ID" value="CAD8127203.1"/>
    <property type="molecule type" value="Genomic_DNA"/>
</dbReference>
<gene>
    <name evidence="2" type="ORF">PSON_ATCC_30995.1.T1740009</name>
</gene>
<accession>A0A8S1RIS5</accession>
<proteinExistence type="predicted"/>
<sequence>MSHPAFHLPSIVKKETSPKKDLTIRTMRPSLFLNQFEVLPQSLKTEGEVTDRNIANKMYTQCESDPLIEIPYHFQLPKIITTKPKRYQRSLPEIPILDQDSRNATPVEFQRQQKRTKLFLKRQDSKILAPVTKFQRKKVEFKKSLIVIDIETGNQDKQKITETQKPLRRIAHQKTKSFQIRNE</sequence>
<dbReference type="OrthoDB" id="293044at2759"/>
<name>A0A8S1RIS5_9CILI</name>
<keyword evidence="3" id="KW-1185">Reference proteome</keyword>
<dbReference type="Proteomes" id="UP000692954">
    <property type="component" value="Unassembled WGS sequence"/>
</dbReference>
<feature type="compositionally biased region" description="Basic residues" evidence="1">
    <location>
        <begin position="166"/>
        <end position="175"/>
    </location>
</feature>